<dbReference type="InterPro" id="IPR027417">
    <property type="entry name" value="P-loop_NTPase"/>
</dbReference>
<dbReference type="GeneID" id="25305969"/>
<keyword evidence="6" id="KW-0496">Mitochondrion</keyword>
<sequence>MALSVVYAPNDISTPAAVDIVAVHGLGGDAIDTWTHPKSKAFWLKDFLPPLIPDARIMTFGYNAAAAFGQSTAEVIDHAKSLLSSLVDKREEPKEVQRPLIFIAHSLGGIVVKQALLQARLEPLYESIKVATLGLIFLGTPHRGSDKATYGKVLANVAQFMSHRPPARLLTALQTNSDVLLRLTSDFKFQLPDYQVYSFYEQRPMKGLSSLIVEKYSALLEVAHEEQIPVDADHSAMCKFDTEDDPTFDKVYKRMKRMRKDPQTATNDNPVFKNIYFDVPHLLSPAFTGRDEDLRYLTVSFAARSPSQTGSQRRFVFFGLGGSGKTQICLKYIQDQRERYWGIFWVDASTDENIQRSFTQFARMLQVDEDIDSVKRKLANIAEAWLLVFDNADDPNLSLAPYLPAGNRGDIIITSRNPQYQHYNTVGYREVGQLPLPDSISLLDKTIYGTGNPPEGATETSKKIVETLGRLALAIVQAGAYIRETACSHCEYLEIYHRRRNDLLLRHPTHTGTDYQYSVYATWQVSVDMIASRHGRVGDHTLRLLDLLGFYHYDQIPMQMFYHAGDQSRTGRVPEGVPWRDTISDFSDYRQAVRASVTLLASFSLITRNADASISLHLLVHEWCRDRQSDEKRQVNYRMALSLLARSVKWEFASDDYTFRRSLVSHVQELLRVPDAEDALSEEEKMEDWPVLGLILSENGWMKDALPLMEEVVALRKSVLGADHPDTLKSMGNLANRYSEAGRRVEALSLTEEVVVLHKSKLGADHPDTLKSMGNLANRYGGAGRRVEALSLTEEVVALRKSKLGADHPDTLSSERLLTYLYQKSM</sequence>
<dbReference type="AlphaFoldDB" id="A0A0D2H5B2"/>
<keyword evidence="7" id="KW-0472">Membrane</keyword>
<proteinExistence type="inferred from homology"/>
<evidence type="ECO:0000313" key="9">
    <source>
        <dbReference type="EMBL" id="KIW79864.1"/>
    </source>
</evidence>
<dbReference type="OrthoDB" id="5342314at2759"/>
<dbReference type="VEuPathDB" id="FungiDB:Z517_06479"/>
<dbReference type="Pfam" id="PF13374">
    <property type="entry name" value="TPR_10"/>
    <property type="match status" value="1"/>
</dbReference>
<dbReference type="RefSeq" id="XP_013283672.1">
    <property type="nucleotide sequence ID" value="XM_013428218.1"/>
</dbReference>
<keyword evidence="10" id="KW-1185">Reference proteome</keyword>
<reference evidence="9 10" key="1">
    <citation type="submission" date="2015-01" db="EMBL/GenBank/DDBJ databases">
        <title>The Genome Sequence of Fonsecaea pedrosoi CBS 271.37.</title>
        <authorList>
            <consortium name="The Broad Institute Genomics Platform"/>
            <person name="Cuomo C."/>
            <person name="de Hoog S."/>
            <person name="Gorbushina A."/>
            <person name="Stielow B."/>
            <person name="Teixiera M."/>
            <person name="Abouelleil A."/>
            <person name="Chapman S.B."/>
            <person name="Priest M."/>
            <person name="Young S.K."/>
            <person name="Wortman J."/>
            <person name="Nusbaum C."/>
            <person name="Birren B."/>
        </authorList>
    </citation>
    <scope>NUCLEOTIDE SEQUENCE [LARGE SCALE GENOMIC DNA]</scope>
    <source>
        <strain evidence="9 10">CBS 271.37</strain>
    </source>
</reference>
<keyword evidence="5" id="KW-0256">Endoplasmic reticulum</keyword>
<dbReference type="PANTHER" id="PTHR48182:SF2">
    <property type="entry name" value="PROTEIN SERAC1"/>
    <property type="match status" value="1"/>
</dbReference>
<gene>
    <name evidence="9" type="ORF">Z517_06479</name>
</gene>
<dbReference type="Gene3D" id="3.40.50.1820">
    <property type="entry name" value="alpha/beta hydrolase"/>
    <property type="match status" value="1"/>
</dbReference>
<dbReference type="GO" id="GO:0016020">
    <property type="term" value="C:membrane"/>
    <property type="evidence" value="ECO:0007669"/>
    <property type="project" value="UniProtKB-SubCell"/>
</dbReference>
<protein>
    <recommendedName>
        <fullName evidence="8">DUF676 domain-containing protein</fullName>
    </recommendedName>
</protein>
<dbReference type="GO" id="GO:0005783">
    <property type="term" value="C:endoplasmic reticulum"/>
    <property type="evidence" value="ECO:0007669"/>
    <property type="project" value="UniProtKB-SubCell"/>
</dbReference>
<dbReference type="GO" id="GO:0005739">
    <property type="term" value="C:mitochondrion"/>
    <property type="evidence" value="ECO:0007669"/>
    <property type="project" value="UniProtKB-SubCell"/>
</dbReference>
<dbReference type="Proteomes" id="UP000053029">
    <property type="component" value="Unassembled WGS sequence"/>
</dbReference>
<accession>A0A0D2H5B2</accession>
<organism evidence="9 10">
    <name type="scientific">Fonsecaea pedrosoi CBS 271.37</name>
    <dbReference type="NCBI Taxonomy" id="1442368"/>
    <lineage>
        <taxon>Eukaryota</taxon>
        <taxon>Fungi</taxon>
        <taxon>Dikarya</taxon>
        <taxon>Ascomycota</taxon>
        <taxon>Pezizomycotina</taxon>
        <taxon>Eurotiomycetes</taxon>
        <taxon>Chaetothyriomycetidae</taxon>
        <taxon>Chaetothyriales</taxon>
        <taxon>Herpotrichiellaceae</taxon>
        <taxon>Fonsecaea</taxon>
    </lineage>
</organism>
<dbReference type="PANTHER" id="PTHR48182">
    <property type="entry name" value="PROTEIN SERAC1"/>
    <property type="match status" value="1"/>
</dbReference>
<evidence type="ECO:0000256" key="7">
    <source>
        <dbReference type="ARBA" id="ARBA00023136"/>
    </source>
</evidence>
<comment type="subcellular location">
    <subcellularLocation>
        <location evidence="2">Endoplasmic reticulum</location>
    </subcellularLocation>
    <subcellularLocation>
        <location evidence="3">Membrane</location>
    </subcellularLocation>
    <subcellularLocation>
        <location evidence="1">Mitochondrion</location>
    </subcellularLocation>
</comment>
<evidence type="ECO:0000256" key="6">
    <source>
        <dbReference type="ARBA" id="ARBA00023128"/>
    </source>
</evidence>
<dbReference type="InterPro" id="IPR029058">
    <property type="entry name" value="AB_hydrolase_fold"/>
</dbReference>
<dbReference type="Pfam" id="PF13424">
    <property type="entry name" value="TPR_12"/>
    <property type="match status" value="1"/>
</dbReference>
<evidence type="ECO:0000256" key="4">
    <source>
        <dbReference type="ARBA" id="ARBA00007920"/>
    </source>
</evidence>
<dbReference type="SUPFAM" id="SSF48452">
    <property type="entry name" value="TPR-like"/>
    <property type="match status" value="1"/>
</dbReference>
<dbReference type="Gene3D" id="1.25.40.10">
    <property type="entry name" value="Tetratricopeptide repeat domain"/>
    <property type="match status" value="1"/>
</dbReference>
<dbReference type="SUPFAM" id="SSF52540">
    <property type="entry name" value="P-loop containing nucleoside triphosphate hydrolases"/>
    <property type="match status" value="1"/>
</dbReference>
<dbReference type="Pfam" id="PF05057">
    <property type="entry name" value="DUF676"/>
    <property type="match status" value="1"/>
</dbReference>
<dbReference type="EMBL" id="KN846972">
    <property type="protein sequence ID" value="KIW79864.1"/>
    <property type="molecule type" value="Genomic_DNA"/>
</dbReference>
<dbReference type="HOGENOM" id="CLU_000288_125_13_1"/>
<dbReference type="InterPro" id="IPR007751">
    <property type="entry name" value="DUF676_lipase-like"/>
</dbReference>
<evidence type="ECO:0000259" key="8">
    <source>
        <dbReference type="Pfam" id="PF05057"/>
    </source>
</evidence>
<name>A0A0D2H5B2_9EURO</name>
<comment type="similarity">
    <text evidence="4">Belongs to the putative lipase ROG1 family.</text>
</comment>
<evidence type="ECO:0000313" key="10">
    <source>
        <dbReference type="Proteomes" id="UP000053029"/>
    </source>
</evidence>
<evidence type="ECO:0000256" key="3">
    <source>
        <dbReference type="ARBA" id="ARBA00004370"/>
    </source>
</evidence>
<dbReference type="InterPro" id="IPR052374">
    <property type="entry name" value="SERAC1"/>
</dbReference>
<evidence type="ECO:0000256" key="5">
    <source>
        <dbReference type="ARBA" id="ARBA00022824"/>
    </source>
</evidence>
<feature type="domain" description="DUF676" evidence="8">
    <location>
        <begin position="20"/>
        <end position="151"/>
    </location>
</feature>
<dbReference type="Gene3D" id="3.40.50.300">
    <property type="entry name" value="P-loop containing nucleotide triphosphate hydrolases"/>
    <property type="match status" value="1"/>
</dbReference>
<dbReference type="SUPFAM" id="SSF53474">
    <property type="entry name" value="alpha/beta-Hydrolases"/>
    <property type="match status" value="1"/>
</dbReference>
<evidence type="ECO:0000256" key="2">
    <source>
        <dbReference type="ARBA" id="ARBA00004240"/>
    </source>
</evidence>
<dbReference type="InterPro" id="IPR011990">
    <property type="entry name" value="TPR-like_helical_dom_sf"/>
</dbReference>
<evidence type="ECO:0000256" key="1">
    <source>
        <dbReference type="ARBA" id="ARBA00004173"/>
    </source>
</evidence>